<protein>
    <submittedName>
        <fullName evidence="1">Uncharacterized protein</fullName>
    </submittedName>
</protein>
<dbReference type="KEGG" id="mfu:LILAB_18460"/>
<dbReference type="AlphaFoldDB" id="F8C6K5"/>
<proteinExistence type="predicted"/>
<reference evidence="1 2" key="1">
    <citation type="journal article" date="2011" name="J. Bacteriol.">
        <title>Genome sequence of the halotolerant marine bacterium Myxococcus fulvus HW-1.</title>
        <authorList>
            <person name="Li Z.F."/>
            <person name="Li X."/>
            <person name="Liu H."/>
            <person name="Liu X."/>
            <person name="Han K."/>
            <person name="Wu Z.H."/>
            <person name="Hu W."/>
            <person name="Li F.F."/>
            <person name="Li Y.Z."/>
        </authorList>
    </citation>
    <scope>NUCLEOTIDE SEQUENCE [LARGE SCALE GENOMIC DNA]</scope>
    <source>
        <strain evidence="2">ATCC BAA-855 / HW-1</strain>
    </source>
</reference>
<gene>
    <name evidence="1" type="ordered locus">LILAB_18460</name>
</gene>
<dbReference type="EMBL" id="CP002830">
    <property type="protein sequence ID" value="AEI65594.1"/>
    <property type="molecule type" value="Genomic_DNA"/>
</dbReference>
<organism evidence="1 2">
    <name type="scientific">Myxococcus fulvus (strain ATCC BAA-855 / HW-1)</name>
    <dbReference type="NCBI Taxonomy" id="483219"/>
    <lineage>
        <taxon>Bacteria</taxon>
        <taxon>Pseudomonadati</taxon>
        <taxon>Myxococcota</taxon>
        <taxon>Myxococcia</taxon>
        <taxon>Myxococcales</taxon>
        <taxon>Cystobacterineae</taxon>
        <taxon>Myxococcaceae</taxon>
        <taxon>Myxococcus</taxon>
    </lineage>
</organism>
<name>F8C6K5_MYXFH</name>
<evidence type="ECO:0000313" key="1">
    <source>
        <dbReference type="EMBL" id="AEI65594.1"/>
    </source>
</evidence>
<dbReference type="Proteomes" id="UP000000488">
    <property type="component" value="Chromosome"/>
</dbReference>
<dbReference type="STRING" id="483219.LILAB_18460"/>
<dbReference type="HOGENOM" id="CLU_2789580_0_0_7"/>
<sequence length="68" mass="7678">MKAPRRCPGCGVELVPGDAGRLECRSGLHPGEELPRLYWPAPNGRLRPGCRDSGAVRRLWRDDEERRP</sequence>
<evidence type="ECO:0000313" key="2">
    <source>
        <dbReference type="Proteomes" id="UP000000488"/>
    </source>
</evidence>
<accession>F8C6K5</accession>